<keyword evidence="3" id="KW-1185">Reference proteome</keyword>
<evidence type="ECO:0000313" key="3">
    <source>
        <dbReference type="Proteomes" id="UP000237000"/>
    </source>
</evidence>
<dbReference type="InterPro" id="IPR036397">
    <property type="entry name" value="RNaseH_sf"/>
</dbReference>
<dbReference type="STRING" id="63057.A0A2P5DMD0"/>
<protein>
    <submittedName>
        <fullName evidence="2">Ribonuclease H-like domain containing protein</fullName>
    </submittedName>
</protein>
<dbReference type="GO" id="GO:0003676">
    <property type="term" value="F:nucleic acid binding"/>
    <property type="evidence" value="ECO:0007669"/>
    <property type="project" value="InterPro"/>
</dbReference>
<evidence type="ECO:0000259" key="1">
    <source>
        <dbReference type="Pfam" id="PF24626"/>
    </source>
</evidence>
<accession>A0A2P5DMD0</accession>
<dbReference type="PANTHER" id="PTHR46148:SF60">
    <property type="entry name" value="CHROMO DOMAIN-CONTAINING PROTEIN"/>
    <property type="match status" value="1"/>
</dbReference>
<dbReference type="AlphaFoldDB" id="A0A2P5DMD0"/>
<sequence length="246" mass="28973">MLRSCILDFGGSWDDYLSLVEFTYNNSYQTSLGMAPYEVLYGRPCRSPLCWADAEERVTLGPELVQETTENINKIRERLKIVQSRQKSYADPTRREVEFDIGDKVFLKVSPMCGVTRFGVKGKLAPRYIGPFEITDRIGPVAYRLDLPPQLGRKYNVFHVSTLRKYIPDPSHVIQYLEVPIQENVTYEEQLVRILRRELKVLRNREIPLVKVLWEHHKEEEATWELETEMYEKYPHLFNFQLEVVL</sequence>
<feature type="domain" description="Tf2-1-like SH3-like" evidence="1">
    <location>
        <begin position="102"/>
        <end position="166"/>
    </location>
</feature>
<dbReference type="Gene3D" id="3.30.420.10">
    <property type="entry name" value="Ribonuclease H-like superfamily/Ribonuclease H"/>
    <property type="match status" value="1"/>
</dbReference>
<comment type="caution">
    <text evidence="2">The sequence shown here is derived from an EMBL/GenBank/DDBJ whole genome shotgun (WGS) entry which is preliminary data.</text>
</comment>
<reference evidence="3" key="1">
    <citation type="submission" date="2016-06" db="EMBL/GenBank/DDBJ databases">
        <title>Parallel loss of symbiosis genes in relatives of nitrogen-fixing non-legume Parasponia.</title>
        <authorList>
            <person name="Van Velzen R."/>
            <person name="Holmer R."/>
            <person name="Bu F."/>
            <person name="Rutten L."/>
            <person name="Van Zeijl A."/>
            <person name="Liu W."/>
            <person name="Santuari L."/>
            <person name="Cao Q."/>
            <person name="Sharma T."/>
            <person name="Shen D."/>
            <person name="Roswanjaya Y."/>
            <person name="Wardhani T."/>
            <person name="Kalhor M.S."/>
            <person name="Jansen J."/>
            <person name="Van den Hoogen J."/>
            <person name="Gungor B."/>
            <person name="Hartog M."/>
            <person name="Hontelez J."/>
            <person name="Verver J."/>
            <person name="Yang W.-C."/>
            <person name="Schijlen E."/>
            <person name="Repin R."/>
            <person name="Schilthuizen M."/>
            <person name="Schranz E."/>
            <person name="Heidstra R."/>
            <person name="Miyata K."/>
            <person name="Fedorova E."/>
            <person name="Kohlen W."/>
            <person name="Bisseling T."/>
            <person name="Smit S."/>
            <person name="Geurts R."/>
        </authorList>
    </citation>
    <scope>NUCLEOTIDE SEQUENCE [LARGE SCALE GENOMIC DNA]</scope>
    <source>
        <strain evidence="3">cv. RG33-2</strain>
    </source>
</reference>
<gene>
    <name evidence="2" type="ORF">TorRG33x02_247180</name>
</gene>
<dbReference type="InParanoid" id="A0A2P5DMD0"/>
<proteinExistence type="predicted"/>
<dbReference type="InterPro" id="IPR056924">
    <property type="entry name" value="SH3_Tf2-1"/>
</dbReference>
<dbReference type="Pfam" id="PF24626">
    <property type="entry name" value="SH3_Tf2-1"/>
    <property type="match status" value="1"/>
</dbReference>
<dbReference type="OrthoDB" id="1738613at2759"/>
<dbReference type="Proteomes" id="UP000237000">
    <property type="component" value="Unassembled WGS sequence"/>
</dbReference>
<dbReference type="EMBL" id="JXTC01000261">
    <property type="protein sequence ID" value="PON74446.1"/>
    <property type="molecule type" value="Genomic_DNA"/>
</dbReference>
<organism evidence="2 3">
    <name type="scientific">Trema orientale</name>
    <name type="common">Charcoal tree</name>
    <name type="synonym">Celtis orientalis</name>
    <dbReference type="NCBI Taxonomy" id="63057"/>
    <lineage>
        <taxon>Eukaryota</taxon>
        <taxon>Viridiplantae</taxon>
        <taxon>Streptophyta</taxon>
        <taxon>Embryophyta</taxon>
        <taxon>Tracheophyta</taxon>
        <taxon>Spermatophyta</taxon>
        <taxon>Magnoliopsida</taxon>
        <taxon>eudicotyledons</taxon>
        <taxon>Gunneridae</taxon>
        <taxon>Pentapetalae</taxon>
        <taxon>rosids</taxon>
        <taxon>fabids</taxon>
        <taxon>Rosales</taxon>
        <taxon>Cannabaceae</taxon>
        <taxon>Trema</taxon>
    </lineage>
</organism>
<name>A0A2P5DMD0_TREOI</name>
<dbReference type="PANTHER" id="PTHR46148">
    <property type="entry name" value="CHROMO DOMAIN-CONTAINING PROTEIN"/>
    <property type="match status" value="1"/>
</dbReference>
<evidence type="ECO:0000313" key="2">
    <source>
        <dbReference type="EMBL" id="PON74446.1"/>
    </source>
</evidence>